<evidence type="ECO:0000313" key="9">
    <source>
        <dbReference type="EMBL" id="QTE28351.1"/>
    </source>
</evidence>
<feature type="region of interest" description="Sigma-70 factor domain-2" evidence="5">
    <location>
        <begin position="290"/>
        <end position="360"/>
    </location>
</feature>
<feature type="compositionally biased region" description="Basic and acidic residues" evidence="6">
    <location>
        <begin position="164"/>
        <end position="173"/>
    </location>
</feature>
<dbReference type="GO" id="GO:0005737">
    <property type="term" value="C:cytoplasm"/>
    <property type="evidence" value="ECO:0007669"/>
    <property type="project" value="UniProtKB-SubCell"/>
</dbReference>
<gene>
    <name evidence="5" type="primary">sigA</name>
    <name evidence="9" type="ORF">J4E96_13300</name>
</gene>
<comment type="function">
    <text evidence="5">Sigma factors are initiation factors that promote the attachment of RNA polymerase to specific initiation sites and are then released. This sigma factor is the primary sigma factor during exponential growth.</text>
</comment>
<dbReference type="Pfam" id="PF04542">
    <property type="entry name" value="Sigma70_r2"/>
    <property type="match status" value="1"/>
</dbReference>
<keyword evidence="4 5" id="KW-0804">Transcription</keyword>
<dbReference type="GO" id="GO:0016987">
    <property type="term" value="F:sigma factor activity"/>
    <property type="evidence" value="ECO:0007669"/>
    <property type="project" value="UniProtKB-UniRule"/>
</dbReference>
<dbReference type="InterPro" id="IPR000943">
    <property type="entry name" value="RNA_pol_sigma70"/>
</dbReference>
<protein>
    <recommendedName>
        <fullName evidence="5">RNA polymerase sigma factor SigA</fullName>
    </recommendedName>
</protein>
<feature type="compositionally biased region" description="Low complexity" evidence="6">
    <location>
        <begin position="116"/>
        <end position="147"/>
    </location>
</feature>
<keyword evidence="3 5" id="KW-0238">DNA-binding</keyword>
<evidence type="ECO:0000256" key="6">
    <source>
        <dbReference type="SAM" id="MobiDB-lite"/>
    </source>
</evidence>
<dbReference type="InterPro" id="IPR009042">
    <property type="entry name" value="RNA_pol_sigma70_r1_2"/>
</dbReference>
<keyword evidence="2 5" id="KW-0731">Sigma factor</keyword>
<organism evidence="9 10">
    <name type="scientific">Pengzhenrongella sicca</name>
    <dbReference type="NCBI Taxonomy" id="2819238"/>
    <lineage>
        <taxon>Bacteria</taxon>
        <taxon>Bacillati</taxon>
        <taxon>Actinomycetota</taxon>
        <taxon>Actinomycetes</taxon>
        <taxon>Micrococcales</taxon>
        <taxon>Pengzhenrongella</taxon>
    </lineage>
</organism>
<sequence>MSSLSTNPSLPREFEHPALQELVVRGRTHGSVDAESFRSACESAEVNDARRLKAVYRGLAAAGIAVSDPIVVSAKVAAATTTARKSASASVGSSDAAAPKKPAVAKKATAKRAAAKKPVTTTTVAAAAASDTGAATAVAPASTRKPAAKKAVSARAAKAAANKEAAEQARLGEAEPEASDAPADDANVTVVKAGEESEDAGYTYSDADDDDAPAQQVVTAGATADPVKDYLKQIGKVALLNAEQEVDLAKRIEAGLFAEERLAAGLKMEPKIRREFEWIAADGRRAKNHLLEANLRLVVSLAKRYTGRGMLFLDLIQEGNLGLIRAVEKFDYTKGYKFSTYATWWIRQAITRAMADQARTIRIPVHMVEVINKLARVQRQMLQDLGREPTPEELAKELDMTPEKVVEVQKYGREPISLHTPLGEDGDSEFGDLIEDSEAVVPADAVSFTLLQEQLHQVLDTLSEREAGVVSMRFGLTDGQPKTLDEIGKVYGVTRERIRQIESKTMSKLRHPSRSQVLRDYLD</sequence>
<dbReference type="GO" id="GO:0003677">
    <property type="term" value="F:DNA binding"/>
    <property type="evidence" value="ECO:0007669"/>
    <property type="project" value="UniProtKB-UniRule"/>
</dbReference>
<evidence type="ECO:0000256" key="4">
    <source>
        <dbReference type="ARBA" id="ARBA00023163"/>
    </source>
</evidence>
<comment type="subcellular location">
    <subcellularLocation>
        <location evidence="5">Cytoplasm</location>
    </subcellularLocation>
</comment>
<feature type="region of interest" description="Disordered" evidence="6">
    <location>
        <begin position="83"/>
        <end position="147"/>
    </location>
</feature>
<dbReference type="FunFam" id="1.10.601.10:FF:000001">
    <property type="entry name" value="RNA polymerase sigma factor SigA"/>
    <property type="match status" value="1"/>
</dbReference>
<dbReference type="PANTHER" id="PTHR30603">
    <property type="entry name" value="RNA POLYMERASE SIGMA FACTOR RPO"/>
    <property type="match status" value="1"/>
</dbReference>
<dbReference type="SUPFAM" id="SSF88659">
    <property type="entry name" value="Sigma3 and sigma4 domains of RNA polymerase sigma factors"/>
    <property type="match status" value="2"/>
</dbReference>
<dbReference type="Proteomes" id="UP000663937">
    <property type="component" value="Chromosome"/>
</dbReference>
<evidence type="ECO:0000259" key="7">
    <source>
        <dbReference type="PROSITE" id="PS00715"/>
    </source>
</evidence>
<dbReference type="InterPro" id="IPR028630">
    <property type="entry name" value="Sigma70_RpoD"/>
</dbReference>
<comment type="similarity">
    <text evidence="5">Belongs to the sigma-70 factor family. RpoD/SigA subfamily.</text>
</comment>
<feature type="region of interest" description="Sigma-70 factor domain-3" evidence="5">
    <location>
        <begin position="369"/>
        <end position="445"/>
    </location>
</feature>
<dbReference type="InterPro" id="IPR050239">
    <property type="entry name" value="Sigma-70_RNA_pol_init_factors"/>
</dbReference>
<keyword evidence="10" id="KW-1185">Reference proteome</keyword>
<dbReference type="FunFam" id="1.10.10.10:FF:000004">
    <property type="entry name" value="RNA polymerase sigma factor SigA"/>
    <property type="match status" value="1"/>
</dbReference>
<dbReference type="PROSITE" id="PS00716">
    <property type="entry name" value="SIGMA70_2"/>
    <property type="match status" value="1"/>
</dbReference>
<dbReference type="HAMAP" id="MF_00963">
    <property type="entry name" value="Sigma70_RpoD_SigA"/>
    <property type="match status" value="1"/>
</dbReference>
<dbReference type="SUPFAM" id="SSF88946">
    <property type="entry name" value="Sigma2 domain of RNA polymerase sigma factors"/>
    <property type="match status" value="1"/>
</dbReference>
<feature type="DNA-binding region" description="H-T-H motif" evidence="5">
    <location>
        <begin position="484"/>
        <end position="503"/>
    </location>
</feature>
<dbReference type="InterPro" id="IPR007627">
    <property type="entry name" value="RNA_pol_sigma70_r2"/>
</dbReference>
<dbReference type="InterPro" id="IPR013325">
    <property type="entry name" value="RNA_pol_sigma_r2"/>
</dbReference>
<evidence type="ECO:0000256" key="2">
    <source>
        <dbReference type="ARBA" id="ARBA00023082"/>
    </source>
</evidence>
<dbReference type="InterPro" id="IPR036388">
    <property type="entry name" value="WH-like_DNA-bd_sf"/>
</dbReference>
<proteinExistence type="inferred from homology"/>
<dbReference type="InterPro" id="IPR014284">
    <property type="entry name" value="RNA_pol_sigma-70_dom"/>
</dbReference>
<dbReference type="InterPro" id="IPR013324">
    <property type="entry name" value="RNA_pol_sigma_r3/r4-like"/>
</dbReference>
<dbReference type="PANTHER" id="PTHR30603:SF59">
    <property type="entry name" value="RNA POLYMERASE PRINCIPAL SIGMA FACTOR HRDA"/>
    <property type="match status" value="1"/>
</dbReference>
<dbReference type="NCBIfam" id="NF005920">
    <property type="entry name" value="PRK07921.1"/>
    <property type="match status" value="1"/>
</dbReference>
<dbReference type="Pfam" id="PF04539">
    <property type="entry name" value="Sigma70_r3"/>
    <property type="match status" value="1"/>
</dbReference>
<feature type="short sequence motif" description="Interaction with polymerase core subunit RpoC" evidence="5">
    <location>
        <begin position="314"/>
        <end position="317"/>
    </location>
</feature>
<dbReference type="NCBIfam" id="TIGR02393">
    <property type="entry name" value="RpoD_Cterm"/>
    <property type="match status" value="1"/>
</dbReference>
<evidence type="ECO:0000313" key="10">
    <source>
        <dbReference type="Proteomes" id="UP000663937"/>
    </source>
</evidence>
<dbReference type="GO" id="GO:0006352">
    <property type="term" value="P:DNA-templated transcription initiation"/>
    <property type="evidence" value="ECO:0007669"/>
    <property type="project" value="UniProtKB-UniRule"/>
</dbReference>
<feature type="domain" description="RNA polymerase sigma-70" evidence="8">
    <location>
        <begin position="483"/>
        <end position="509"/>
    </location>
</feature>
<dbReference type="Pfam" id="PF00140">
    <property type="entry name" value="Sigma70_r1_2"/>
    <property type="match status" value="1"/>
</dbReference>
<name>A0A8A4ZAA1_9MICO</name>
<keyword evidence="5" id="KW-0963">Cytoplasm</keyword>
<feature type="region of interest" description="Disordered" evidence="6">
    <location>
        <begin position="163"/>
        <end position="185"/>
    </location>
</feature>
<dbReference type="FunFam" id="1.10.601.10:FF:000003">
    <property type="entry name" value="RNA polymerase sigma factor SigA"/>
    <property type="match status" value="1"/>
</dbReference>
<evidence type="ECO:0000256" key="5">
    <source>
        <dbReference type="HAMAP-Rule" id="MF_00963"/>
    </source>
</evidence>
<dbReference type="EMBL" id="CP071868">
    <property type="protein sequence ID" value="QTE28351.1"/>
    <property type="molecule type" value="Genomic_DNA"/>
</dbReference>
<dbReference type="Pfam" id="PF04545">
    <property type="entry name" value="Sigma70_r4"/>
    <property type="match status" value="1"/>
</dbReference>
<evidence type="ECO:0000256" key="1">
    <source>
        <dbReference type="ARBA" id="ARBA00023015"/>
    </source>
</evidence>
<dbReference type="Gene3D" id="1.10.601.10">
    <property type="entry name" value="RNA Polymerase Primary Sigma Factor"/>
    <property type="match status" value="1"/>
</dbReference>
<dbReference type="PRINTS" id="PR00046">
    <property type="entry name" value="SIGMA70FCT"/>
</dbReference>
<dbReference type="NCBIfam" id="TIGR02937">
    <property type="entry name" value="sigma70-ECF"/>
    <property type="match status" value="1"/>
</dbReference>
<dbReference type="AlphaFoldDB" id="A0A8A4ZAA1"/>
<comment type="subunit">
    <text evidence="5">Interacts transiently with the RNA polymerase catalytic core.</text>
</comment>
<feature type="domain" description="RNA polymerase sigma-70" evidence="7">
    <location>
        <begin position="314"/>
        <end position="327"/>
    </location>
</feature>
<accession>A0A8A4ZAA1</accession>
<evidence type="ECO:0000256" key="3">
    <source>
        <dbReference type="ARBA" id="ARBA00023125"/>
    </source>
</evidence>
<feature type="region of interest" description="Sigma-70 factor domain-4" evidence="5">
    <location>
        <begin position="458"/>
        <end position="511"/>
    </location>
</feature>
<dbReference type="KEGG" id="psic:J4E96_13300"/>
<dbReference type="InterPro" id="IPR012760">
    <property type="entry name" value="RNA_pol_sigma_RpoD_C"/>
</dbReference>
<dbReference type="InterPro" id="IPR007630">
    <property type="entry name" value="RNA_pol_sigma70_r4"/>
</dbReference>
<dbReference type="NCBIfam" id="NF004561">
    <property type="entry name" value="PRK05901.1-3"/>
    <property type="match status" value="1"/>
</dbReference>
<dbReference type="PROSITE" id="PS00715">
    <property type="entry name" value="SIGMA70_1"/>
    <property type="match status" value="1"/>
</dbReference>
<keyword evidence="1 5" id="KW-0805">Transcription regulation</keyword>
<dbReference type="InterPro" id="IPR007624">
    <property type="entry name" value="RNA_pol_sigma70_r3"/>
</dbReference>
<reference evidence="9" key="1">
    <citation type="submission" date="2021-03" db="EMBL/GenBank/DDBJ databases">
        <title>Pengzhenrongella sicca gen. nov., sp. nov., a new member of suborder Micrococcineae isolated from High-Arctic tundra soil.</title>
        <authorList>
            <person name="Peng F."/>
        </authorList>
    </citation>
    <scope>NUCLEOTIDE SEQUENCE</scope>
    <source>
        <strain evidence="9">LRZ-2</strain>
    </source>
</reference>
<evidence type="ECO:0000259" key="8">
    <source>
        <dbReference type="PROSITE" id="PS00716"/>
    </source>
</evidence>
<dbReference type="Gene3D" id="1.10.10.10">
    <property type="entry name" value="Winged helix-like DNA-binding domain superfamily/Winged helix DNA-binding domain"/>
    <property type="match status" value="2"/>
</dbReference>
<dbReference type="CDD" id="cd06171">
    <property type="entry name" value="Sigma70_r4"/>
    <property type="match status" value="1"/>
</dbReference>
<feature type="compositionally biased region" description="Low complexity" evidence="6">
    <location>
        <begin position="83"/>
        <end position="107"/>
    </location>
</feature>
<dbReference type="RefSeq" id="WP_227422583.1">
    <property type="nucleotide sequence ID" value="NZ_CP071868.1"/>
</dbReference>
<dbReference type="FunFam" id="1.10.10.10:FF:000002">
    <property type="entry name" value="RNA polymerase sigma factor SigA"/>
    <property type="match status" value="1"/>
</dbReference>